<evidence type="ECO:0000313" key="1">
    <source>
        <dbReference type="EnsemblPlants" id="Ma01_p13290.3"/>
    </source>
</evidence>
<dbReference type="PANTHER" id="PTHR31384">
    <property type="entry name" value="AUXIN RESPONSE FACTOR 4-RELATED"/>
    <property type="match status" value="1"/>
</dbReference>
<dbReference type="InterPro" id="IPR044835">
    <property type="entry name" value="ARF_plant"/>
</dbReference>
<protein>
    <submittedName>
        <fullName evidence="1">Uncharacterized protein</fullName>
    </submittedName>
</protein>
<dbReference type="GO" id="GO:0006355">
    <property type="term" value="P:regulation of DNA-templated transcription"/>
    <property type="evidence" value="ECO:0007669"/>
    <property type="project" value="InterPro"/>
</dbReference>
<dbReference type="Gramene" id="Ma01_t13290.3">
    <property type="protein sequence ID" value="Ma01_p13290.3"/>
    <property type="gene ID" value="Ma01_g13290"/>
</dbReference>
<name>A0A804HTL1_MUSAM</name>
<dbReference type="AlphaFoldDB" id="A0A804HTL1"/>
<dbReference type="EnsemblPlants" id="Ma01_t13290.3">
    <property type="protein sequence ID" value="Ma01_p13290.3"/>
    <property type="gene ID" value="Ma01_g13290"/>
</dbReference>
<organism evidence="1 2">
    <name type="scientific">Musa acuminata subsp. malaccensis</name>
    <name type="common">Wild banana</name>
    <name type="synonym">Musa malaccensis</name>
    <dbReference type="NCBI Taxonomy" id="214687"/>
    <lineage>
        <taxon>Eukaryota</taxon>
        <taxon>Viridiplantae</taxon>
        <taxon>Streptophyta</taxon>
        <taxon>Embryophyta</taxon>
        <taxon>Tracheophyta</taxon>
        <taxon>Spermatophyta</taxon>
        <taxon>Magnoliopsida</taxon>
        <taxon>Liliopsida</taxon>
        <taxon>Zingiberales</taxon>
        <taxon>Musaceae</taxon>
        <taxon>Musa</taxon>
    </lineage>
</organism>
<keyword evidence="2" id="KW-1185">Reference proteome</keyword>
<reference evidence="1" key="1">
    <citation type="submission" date="2021-05" db="UniProtKB">
        <authorList>
            <consortium name="EnsemblPlants"/>
        </authorList>
    </citation>
    <scope>IDENTIFICATION</scope>
    <source>
        <strain evidence="1">subsp. malaccensis</strain>
    </source>
</reference>
<dbReference type="GO" id="GO:0003677">
    <property type="term" value="F:DNA binding"/>
    <property type="evidence" value="ECO:0007669"/>
    <property type="project" value="InterPro"/>
</dbReference>
<dbReference type="Proteomes" id="UP000012960">
    <property type="component" value="Unplaced"/>
</dbReference>
<dbReference type="GO" id="GO:0009725">
    <property type="term" value="P:response to hormone"/>
    <property type="evidence" value="ECO:0007669"/>
    <property type="project" value="InterPro"/>
</dbReference>
<dbReference type="PANTHER" id="PTHR31384:SF10">
    <property type="entry name" value="AUXIN RESPONSE FACTOR 5"/>
    <property type="match status" value="1"/>
</dbReference>
<evidence type="ECO:0000313" key="2">
    <source>
        <dbReference type="Proteomes" id="UP000012960"/>
    </source>
</evidence>
<accession>A0A804HTL1</accession>
<sequence>MFCMDNYRSSSFSAPTSVKICSVLEDVQWMMLKWCPPNANAVKICSLDCCFWCLEGDTTYFVVGCLREVFGSRDDGCSMEVPLLLRGEAVVHHSVFSFVSIQVNLLRLLVEDVFHSNKCRVSGLKNAAALLDEMKLLGDVPSKPSARKVLNSEFWHACAGPLVSLPQPGSLLNYFPQGYSEQVTASTRKIANSQISAYTDLPSQLM</sequence>
<proteinExistence type="predicted"/>